<dbReference type="PANTHER" id="PTHR47843">
    <property type="entry name" value="BTB DOMAIN-CONTAINING PROTEIN-RELATED"/>
    <property type="match status" value="1"/>
</dbReference>
<protein>
    <recommendedName>
        <fullName evidence="2">BTB domain-containing protein</fullName>
    </recommendedName>
</protein>
<dbReference type="InterPro" id="IPR000210">
    <property type="entry name" value="BTB/POZ_dom"/>
</dbReference>
<dbReference type="PANTHER" id="PTHR47843:SF2">
    <property type="entry name" value="BTB DOMAIN-CONTAINING PROTEIN"/>
    <property type="match status" value="1"/>
</dbReference>
<dbReference type="OrthoDB" id="3560540at2759"/>
<feature type="region of interest" description="Disordered" evidence="1">
    <location>
        <begin position="1"/>
        <end position="43"/>
    </location>
</feature>
<proteinExistence type="predicted"/>
<dbReference type="AlphaFoldDB" id="A0A8T9BTJ2"/>
<dbReference type="PROSITE" id="PS50097">
    <property type="entry name" value="BTB"/>
    <property type="match status" value="1"/>
</dbReference>
<accession>A0A8T9BTJ2</accession>
<evidence type="ECO:0000313" key="4">
    <source>
        <dbReference type="Proteomes" id="UP000469558"/>
    </source>
</evidence>
<dbReference type="InterPro" id="IPR011333">
    <property type="entry name" value="SKP1/BTB/POZ_sf"/>
</dbReference>
<dbReference type="CDD" id="cd18186">
    <property type="entry name" value="BTB_POZ_ZBTB_KLHL-like"/>
    <property type="match status" value="1"/>
</dbReference>
<dbReference type="Proteomes" id="UP000469558">
    <property type="component" value="Unassembled WGS sequence"/>
</dbReference>
<evidence type="ECO:0000256" key="1">
    <source>
        <dbReference type="SAM" id="MobiDB-lite"/>
    </source>
</evidence>
<evidence type="ECO:0000259" key="2">
    <source>
        <dbReference type="PROSITE" id="PS50097"/>
    </source>
</evidence>
<name>A0A8T9BTJ2_9HELO</name>
<dbReference type="Pfam" id="PF00651">
    <property type="entry name" value="BTB"/>
    <property type="match status" value="1"/>
</dbReference>
<dbReference type="EMBL" id="QGMK01002276">
    <property type="protein sequence ID" value="TVY59622.1"/>
    <property type="molecule type" value="Genomic_DNA"/>
</dbReference>
<sequence length="123" mass="13921">MGSSRKRSASDDSPTPSEPEASKRVQRSEKPSRPSFLGGKTMVTVNVSNDQDKDKFLVHKDFICHYSPFFDAAFNGNFEEGERQEMDFPGTKPVVFGIFVEWLYSQKVTCPLKTSTRTLSLIY</sequence>
<organism evidence="3 4">
    <name type="scientific">Lachnellula suecica</name>
    <dbReference type="NCBI Taxonomy" id="602035"/>
    <lineage>
        <taxon>Eukaryota</taxon>
        <taxon>Fungi</taxon>
        <taxon>Dikarya</taxon>
        <taxon>Ascomycota</taxon>
        <taxon>Pezizomycotina</taxon>
        <taxon>Leotiomycetes</taxon>
        <taxon>Helotiales</taxon>
        <taxon>Lachnaceae</taxon>
        <taxon>Lachnellula</taxon>
    </lineage>
</organism>
<evidence type="ECO:0000313" key="3">
    <source>
        <dbReference type="EMBL" id="TVY59622.1"/>
    </source>
</evidence>
<comment type="caution">
    <text evidence="3">The sequence shown here is derived from an EMBL/GenBank/DDBJ whole genome shotgun (WGS) entry which is preliminary data.</text>
</comment>
<dbReference type="Gene3D" id="3.30.710.10">
    <property type="entry name" value="Potassium Channel Kv1.1, Chain A"/>
    <property type="match status" value="1"/>
</dbReference>
<feature type="compositionally biased region" description="Basic and acidic residues" evidence="1">
    <location>
        <begin position="20"/>
        <end position="32"/>
    </location>
</feature>
<gene>
    <name evidence="3" type="ORF">LSUE1_G009221</name>
</gene>
<keyword evidence="4" id="KW-1185">Reference proteome</keyword>
<feature type="domain" description="BTB" evidence="2">
    <location>
        <begin position="41"/>
        <end position="112"/>
    </location>
</feature>
<dbReference type="SUPFAM" id="SSF54695">
    <property type="entry name" value="POZ domain"/>
    <property type="match status" value="1"/>
</dbReference>
<reference evidence="3 4" key="1">
    <citation type="submission" date="2018-05" db="EMBL/GenBank/DDBJ databases">
        <title>Genome sequencing and assembly of the regulated plant pathogen Lachnellula willkommii and related sister species for the development of diagnostic species identification markers.</title>
        <authorList>
            <person name="Giroux E."/>
            <person name="Bilodeau G."/>
        </authorList>
    </citation>
    <scope>NUCLEOTIDE SEQUENCE [LARGE SCALE GENOMIC DNA]</scope>
    <source>
        <strain evidence="3 4">CBS 268.59</strain>
    </source>
</reference>